<dbReference type="InterPro" id="IPR004907">
    <property type="entry name" value="ATPase_V1-cplx_csu"/>
</dbReference>
<dbReference type="Proteomes" id="UP000242913">
    <property type="component" value="Unassembled WGS sequence"/>
</dbReference>
<dbReference type="OrthoDB" id="6605928at2759"/>
<evidence type="ECO:0000256" key="5">
    <source>
        <dbReference type="ARBA" id="ARBA00060071"/>
    </source>
</evidence>
<keyword evidence="4 8" id="KW-0406">Ion transport</keyword>
<reference evidence="9 10" key="1">
    <citation type="submission" date="2015-12" db="EMBL/GenBank/DDBJ databases">
        <title>Draft genome of the nematode, Onchocerca flexuosa.</title>
        <authorList>
            <person name="Mitreva M."/>
        </authorList>
    </citation>
    <scope>NUCLEOTIDE SEQUENCE [LARGE SCALE GENOMIC DNA]</scope>
    <source>
        <strain evidence="9">Red Deer</strain>
    </source>
</reference>
<evidence type="ECO:0000256" key="3">
    <source>
        <dbReference type="ARBA" id="ARBA00022781"/>
    </source>
</evidence>
<gene>
    <name evidence="9" type="ORF">X798_03087</name>
</gene>
<evidence type="ECO:0000256" key="7">
    <source>
        <dbReference type="ARBA" id="ARBA00071118"/>
    </source>
</evidence>
<protein>
    <recommendedName>
        <fullName evidence="7 8">V-type proton ATPase subunit C</fullName>
    </recommendedName>
</protein>
<comment type="function">
    <text evidence="5">Subunit of the V1 complex of vacuolar(H+)-ATPase (V-ATPase), a multisubunit enzyme composed of a peripheral complex (V1) that hydrolyzes ATP and a membrane integral complex (V0) that translocates protons. V-ATPase is responsible for acidifying and maintaining the pH of intracellular compartments and in some cell types, is targeted to the plasma membrane, where it is responsible for acidifying the extracellular environment. Subunit C is necessary for the assembly of the catalytic sector of the enzyme and is likely to have a specific function in its catalytic activity. Has roles in embryogenesis and ovulation.</text>
</comment>
<dbReference type="PANTHER" id="PTHR10137:SF0">
    <property type="entry name" value="V-TYPE PROTON ATPASE SUBUNIT C"/>
    <property type="match status" value="1"/>
</dbReference>
<comment type="subunit">
    <text evidence="6">V-ATPase is a heteromultimeric enzyme made up of two complexes: the ATP-hydrolytic V1 complex and the proton translocation V0 complex. The V1 complex consists of three catalytic AB heterodimers that form a heterohexamer, three peripheral stalks each consisting of EG heterodimers, one central rotor including subunits D and F, and the regulatory subunits C and H. The proton translocation complex V0 consists of the proton transport subunit a, a ring of proteolipid subunits c9c'', rotary subunit d, subunits e and f, and the accessory subunits vah-19/Ac45 and vah-20/PRR. Interacts with V-type proton ATPase subunits a1 unc-32, a2 vha-5 and a3 vha-6.</text>
</comment>
<keyword evidence="10" id="KW-1185">Reference proteome</keyword>
<sequence length="370" mass="42491">MSFAVGDLWLISAPNEGSPQDTWDKLNRTTGSMSVNYKFNVPDLKVGTLDQLVGLSDDLAKLDTAAEQVTRKLTQYFADVLEDEQDKLQENLVISGSKYKLEHMIGFWTGLSTLSWESAKYPLKQSLKVLSDIIGKQITQIDNDLKTKSTNYNNLKNSLASIDRKATGSLLTKDLSEIVKADDFILNSEYLQTLLVVIPKTLVKDWQKKYESLSDMVVPGSSRLITEDGDQMLFSVTLFKKVIDEYKTHCRENKFIVRDFVYDEESLKIGRNERDKLVQEKQRQYAPLVRWLKINFGEIFSAFVHVKALRVFVESVLRNAYPYIVALLQIKFNWNDIYGLPAIEDNPILMSLGMHDYYPYINIDFSSMKR</sequence>
<dbReference type="GO" id="GO:0000221">
    <property type="term" value="C:vacuolar proton-transporting V-type ATPase, V1 domain"/>
    <property type="evidence" value="ECO:0007669"/>
    <property type="project" value="TreeGrafter"/>
</dbReference>
<keyword evidence="2 8" id="KW-0813">Transport</keyword>
<comment type="similarity">
    <text evidence="1 8">Belongs to the V-ATPase C subunit family.</text>
</comment>
<dbReference type="GO" id="GO:0005765">
    <property type="term" value="C:lysosomal membrane"/>
    <property type="evidence" value="ECO:0007669"/>
    <property type="project" value="TreeGrafter"/>
</dbReference>
<dbReference type="EMBL" id="KZ269990">
    <property type="protein sequence ID" value="OZC09981.1"/>
    <property type="molecule type" value="Genomic_DNA"/>
</dbReference>
<evidence type="ECO:0000256" key="8">
    <source>
        <dbReference type="RuleBase" id="RU364010"/>
    </source>
</evidence>
<evidence type="ECO:0000313" key="9">
    <source>
        <dbReference type="EMBL" id="OZC09981.1"/>
    </source>
</evidence>
<comment type="subunit">
    <text evidence="8">V-ATPase is a heteromultimeric enzyme made up of two complexes: the ATP-hydrolytic V1 complex and the proton translocation V0 complex. The V1 complex consists of three catalytic AB heterodimers that form a heterohexamer, three peripheral stalks each consisting of EG heterodimers, one central rotor including subunits D and F, and the regulatory subunits C and H. The proton translocation complex V0 consists of the proton transport subunit a, a ring of proteolipid subunits c9c'', rotary subunit d, subunits e and f, and two accessory subunits.</text>
</comment>
<dbReference type="FunFam" id="3.30.70.100:FF:000002">
    <property type="entry name" value="V-type proton ATPase subunit C"/>
    <property type="match status" value="1"/>
</dbReference>
<proteinExistence type="inferred from homology"/>
<dbReference type="PANTHER" id="PTHR10137">
    <property type="entry name" value="V-TYPE PROTON ATPASE SUBUNIT C"/>
    <property type="match status" value="1"/>
</dbReference>
<dbReference type="Gene3D" id="3.30.70.1180">
    <property type="entry name" value="Vacuolar atp synthase subunit c, domain 1"/>
    <property type="match status" value="1"/>
</dbReference>
<name>A0A238BXH1_9BILA</name>
<evidence type="ECO:0000256" key="6">
    <source>
        <dbReference type="ARBA" id="ARBA00063379"/>
    </source>
</evidence>
<dbReference type="InterPro" id="IPR036132">
    <property type="entry name" value="Vac_ATP_synth_c_sf"/>
</dbReference>
<dbReference type="AlphaFoldDB" id="A0A238BXH1"/>
<accession>A0A238BXH1</accession>
<dbReference type="Pfam" id="PF03223">
    <property type="entry name" value="V-ATPase_C"/>
    <property type="match status" value="1"/>
</dbReference>
<dbReference type="SUPFAM" id="SSF118203">
    <property type="entry name" value="Vacuolar ATP synthase subunit C"/>
    <property type="match status" value="1"/>
</dbReference>
<dbReference type="Gene3D" id="3.30.70.100">
    <property type="match status" value="1"/>
</dbReference>
<dbReference type="CDD" id="cd14785">
    <property type="entry name" value="V-ATPase_C"/>
    <property type="match status" value="1"/>
</dbReference>
<dbReference type="GO" id="GO:0046961">
    <property type="term" value="F:proton-transporting ATPase activity, rotational mechanism"/>
    <property type="evidence" value="ECO:0007669"/>
    <property type="project" value="InterPro"/>
</dbReference>
<evidence type="ECO:0000256" key="2">
    <source>
        <dbReference type="ARBA" id="ARBA00022448"/>
    </source>
</evidence>
<evidence type="ECO:0000256" key="4">
    <source>
        <dbReference type="ARBA" id="ARBA00023065"/>
    </source>
</evidence>
<evidence type="ECO:0000313" key="10">
    <source>
        <dbReference type="Proteomes" id="UP000242913"/>
    </source>
</evidence>
<dbReference type="Gene3D" id="1.20.1460.10">
    <property type="entry name" value="subunit c (vma5p) of the yeast v-atpase, domain 2"/>
    <property type="match status" value="1"/>
</dbReference>
<evidence type="ECO:0000256" key="1">
    <source>
        <dbReference type="ARBA" id="ARBA00006138"/>
    </source>
</evidence>
<organism evidence="9 10">
    <name type="scientific">Onchocerca flexuosa</name>
    <dbReference type="NCBI Taxonomy" id="387005"/>
    <lineage>
        <taxon>Eukaryota</taxon>
        <taxon>Metazoa</taxon>
        <taxon>Ecdysozoa</taxon>
        <taxon>Nematoda</taxon>
        <taxon>Chromadorea</taxon>
        <taxon>Rhabditida</taxon>
        <taxon>Spirurina</taxon>
        <taxon>Spiruromorpha</taxon>
        <taxon>Filarioidea</taxon>
        <taxon>Onchocercidae</taxon>
        <taxon>Onchocerca</taxon>
    </lineage>
</organism>
<keyword evidence="3 8" id="KW-0375">Hydrogen ion transport</keyword>